<reference evidence="3" key="1">
    <citation type="journal article" date="2019" name="Int. J. Syst. Evol. Microbiol.">
        <title>The Global Catalogue of Microorganisms (GCM) 10K type strain sequencing project: providing services to taxonomists for standard genome sequencing and annotation.</title>
        <authorList>
            <consortium name="The Broad Institute Genomics Platform"/>
            <consortium name="The Broad Institute Genome Sequencing Center for Infectious Disease"/>
            <person name="Wu L."/>
            <person name="Ma J."/>
        </authorList>
    </citation>
    <scope>NUCLEOTIDE SEQUENCE [LARGE SCALE GENOMIC DNA]</scope>
    <source>
        <strain evidence="3">CECT 8288</strain>
    </source>
</reference>
<protein>
    <submittedName>
        <fullName evidence="2">DMT family transporter</fullName>
    </submittedName>
</protein>
<comment type="caution">
    <text evidence="2">The sequence shown here is derived from an EMBL/GenBank/DDBJ whole genome shotgun (WGS) entry which is preliminary data.</text>
</comment>
<evidence type="ECO:0000313" key="2">
    <source>
        <dbReference type="EMBL" id="MFC3703059.1"/>
    </source>
</evidence>
<dbReference type="PANTHER" id="PTHR34821:SF2">
    <property type="entry name" value="INNER MEMBRANE PROTEIN YDCZ"/>
    <property type="match status" value="1"/>
</dbReference>
<proteinExistence type="predicted"/>
<keyword evidence="1" id="KW-0812">Transmembrane</keyword>
<feature type="transmembrane region" description="Helical" evidence="1">
    <location>
        <begin position="98"/>
        <end position="122"/>
    </location>
</feature>
<accession>A0ABV7WXJ2</accession>
<evidence type="ECO:0000313" key="3">
    <source>
        <dbReference type="Proteomes" id="UP001595710"/>
    </source>
</evidence>
<keyword evidence="1" id="KW-0472">Membrane</keyword>
<dbReference type="EMBL" id="JBHRYN010000069">
    <property type="protein sequence ID" value="MFC3703059.1"/>
    <property type="molecule type" value="Genomic_DNA"/>
</dbReference>
<keyword evidence="3" id="KW-1185">Reference proteome</keyword>
<feature type="transmembrane region" description="Helical" evidence="1">
    <location>
        <begin position="73"/>
        <end position="92"/>
    </location>
</feature>
<dbReference type="InterPro" id="IPR006750">
    <property type="entry name" value="YdcZ"/>
</dbReference>
<organism evidence="2 3">
    <name type="scientific">Reinekea marina</name>
    <dbReference type="NCBI Taxonomy" id="1310421"/>
    <lineage>
        <taxon>Bacteria</taxon>
        <taxon>Pseudomonadati</taxon>
        <taxon>Pseudomonadota</taxon>
        <taxon>Gammaproteobacteria</taxon>
        <taxon>Oceanospirillales</taxon>
        <taxon>Saccharospirillaceae</taxon>
        <taxon>Reinekea</taxon>
    </lineage>
</organism>
<gene>
    <name evidence="2" type="ORF">ACFOND_15620</name>
</gene>
<evidence type="ECO:0000256" key="1">
    <source>
        <dbReference type="SAM" id="Phobius"/>
    </source>
</evidence>
<keyword evidence="1" id="KW-1133">Transmembrane helix</keyword>
<feature type="transmembrane region" description="Helical" evidence="1">
    <location>
        <begin position="134"/>
        <end position="152"/>
    </location>
</feature>
<dbReference type="Proteomes" id="UP001595710">
    <property type="component" value="Unassembled WGS sequence"/>
</dbReference>
<feature type="transmembrane region" description="Helical" evidence="1">
    <location>
        <begin position="34"/>
        <end position="52"/>
    </location>
</feature>
<sequence>MNRIFVSLVALLGGGLLAMMIALNGKLMAFVSPIYASWIAHATGAIAALFIVQWVRYKRTAEATANLSKAPTWSFFGGIPGAFVVVLAVITVNSTLGFTGTLVLSITGQILFSLITDQWGWFGFAKRVLTARRLVSSLLIFFGSMLIVVAKGQL</sequence>
<dbReference type="RefSeq" id="WP_377363519.1">
    <property type="nucleotide sequence ID" value="NZ_JBHRYN010000069.1"/>
</dbReference>
<name>A0ABV7WXJ2_9GAMM</name>
<dbReference type="PANTHER" id="PTHR34821">
    <property type="entry name" value="INNER MEMBRANE PROTEIN YDCZ"/>
    <property type="match status" value="1"/>
</dbReference>
<dbReference type="Pfam" id="PF04657">
    <property type="entry name" value="DMT_YdcZ"/>
    <property type="match status" value="1"/>
</dbReference>